<dbReference type="CDD" id="cd00882">
    <property type="entry name" value="Ras_like_GTPase"/>
    <property type="match status" value="1"/>
</dbReference>
<gene>
    <name evidence="1" type="primary">eutP</name>
    <name evidence="1" type="ORF">GH810_16620</name>
</gene>
<dbReference type="Pfam" id="PF10662">
    <property type="entry name" value="PduV-EutP"/>
    <property type="match status" value="1"/>
</dbReference>
<dbReference type="GO" id="GO:0006576">
    <property type="term" value="P:biogenic amine metabolic process"/>
    <property type="evidence" value="ECO:0007669"/>
    <property type="project" value="InterPro"/>
</dbReference>
<comment type="caution">
    <text evidence="1">The sequence shown here is derived from an EMBL/GenBank/DDBJ whole genome shotgun (WGS) entry which is preliminary data.</text>
</comment>
<dbReference type="RefSeq" id="WP_148568561.1">
    <property type="nucleotide sequence ID" value="NZ_RXYA01000020.1"/>
</dbReference>
<reference evidence="1" key="1">
    <citation type="submission" date="2019-10" db="EMBL/GenBank/DDBJ databases">
        <authorList>
            <person name="Ross D.E."/>
            <person name="Gulliver D."/>
        </authorList>
    </citation>
    <scope>NUCLEOTIDE SEQUENCE</scope>
    <source>
        <strain evidence="1">DER-2019</strain>
    </source>
</reference>
<dbReference type="NCBIfam" id="TIGR02528">
    <property type="entry name" value="EutP"/>
    <property type="match status" value="1"/>
</dbReference>
<dbReference type="SUPFAM" id="SSF52540">
    <property type="entry name" value="P-loop containing nucleoside triphosphate hydrolases"/>
    <property type="match status" value="1"/>
</dbReference>
<proteinExistence type="predicted"/>
<organism evidence="1 2">
    <name type="scientific">Acetobacterium paludosum</name>
    <dbReference type="NCBI Taxonomy" id="52693"/>
    <lineage>
        <taxon>Bacteria</taxon>
        <taxon>Bacillati</taxon>
        <taxon>Bacillota</taxon>
        <taxon>Clostridia</taxon>
        <taxon>Eubacteriales</taxon>
        <taxon>Eubacteriaceae</taxon>
        <taxon>Acetobacterium</taxon>
    </lineage>
</organism>
<dbReference type="AlphaFoldDB" id="A0A923KXS1"/>
<dbReference type="GO" id="GO:0005524">
    <property type="term" value="F:ATP binding"/>
    <property type="evidence" value="ECO:0007669"/>
    <property type="project" value="InterPro"/>
</dbReference>
<dbReference type="Gene3D" id="3.40.50.300">
    <property type="entry name" value="P-loop containing nucleotide triphosphate hydrolases"/>
    <property type="match status" value="1"/>
</dbReference>
<dbReference type="PANTHER" id="PTHR40453">
    <property type="entry name" value="PROTEIN YOEF"/>
    <property type="match status" value="1"/>
</dbReference>
<keyword evidence="2" id="KW-1185">Reference proteome</keyword>
<dbReference type="InterPro" id="IPR027417">
    <property type="entry name" value="P-loop_NTPase"/>
</dbReference>
<dbReference type="Proteomes" id="UP000616595">
    <property type="component" value="Unassembled WGS sequence"/>
</dbReference>
<evidence type="ECO:0000313" key="2">
    <source>
        <dbReference type="Proteomes" id="UP000616595"/>
    </source>
</evidence>
<sequence length="180" mass="20239">MKKMILIGRSECGKTTLRQALKGKEIHYEKTQYVNHYDVVIDTPGEYAENNTLSHALALYSYEADIVALLINATEPYSLYPPCVAAVANRPVIGIVTQIDAEGANADQGVKWLELAGCERIFKVSSYTGEGIWEILEYLREDGDMLPWDKKEDAEKPRVVFSTKSVTILEEDFDDIMKVS</sequence>
<evidence type="ECO:0000313" key="1">
    <source>
        <dbReference type="EMBL" id="MBC3889925.1"/>
    </source>
</evidence>
<protein>
    <submittedName>
        <fullName evidence="1">EutP/PduV family microcompartment system protein</fullName>
    </submittedName>
</protein>
<dbReference type="PANTHER" id="PTHR40453:SF1">
    <property type="entry name" value="PROTEIN YOEF"/>
    <property type="match status" value="1"/>
</dbReference>
<dbReference type="EMBL" id="WJBD01000030">
    <property type="protein sequence ID" value="MBC3889925.1"/>
    <property type="molecule type" value="Genomic_DNA"/>
</dbReference>
<reference evidence="1" key="2">
    <citation type="submission" date="2020-10" db="EMBL/GenBank/DDBJ databases">
        <title>Comparative genomics of the Acetobacterium genus.</title>
        <authorList>
            <person name="Marshall C."/>
            <person name="May H."/>
            <person name="Norman S."/>
        </authorList>
    </citation>
    <scope>NUCLEOTIDE SEQUENCE</scope>
    <source>
        <strain evidence="1">DER-2019</strain>
    </source>
</reference>
<name>A0A923KXS1_9FIRM</name>
<accession>A0A923KXS1</accession>
<dbReference type="InterPro" id="IPR012381">
    <property type="entry name" value="EutP_PduV"/>
</dbReference>
<dbReference type="OrthoDB" id="6179at2"/>